<dbReference type="Pfam" id="PF02108">
    <property type="entry name" value="FliH"/>
    <property type="match status" value="1"/>
</dbReference>
<dbReference type="PANTHER" id="PTHR34982:SF1">
    <property type="entry name" value="FLAGELLAR ASSEMBLY PROTEIN FLIH"/>
    <property type="match status" value="1"/>
</dbReference>
<dbReference type="InterPro" id="IPR018035">
    <property type="entry name" value="Flagellar_FliH/T3SS_HrpE"/>
</dbReference>
<dbReference type="InterPro" id="IPR051472">
    <property type="entry name" value="T3SS_Stator/FliH"/>
</dbReference>
<organism evidence="9 10">
    <name type="scientific">Dactylosporangium salmoneum</name>
    <dbReference type="NCBI Taxonomy" id="53361"/>
    <lineage>
        <taxon>Bacteria</taxon>
        <taxon>Bacillati</taxon>
        <taxon>Actinomycetota</taxon>
        <taxon>Actinomycetes</taxon>
        <taxon>Micromonosporales</taxon>
        <taxon>Micromonosporaceae</taxon>
        <taxon>Dactylosporangium</taxon>
    </lineage>
</organism>
<evidence type="ECO:0000256" key="3">
    <source>
        <dbReference type="ARBA" id="ARBA00022448"/>
    </source>
</evidence>
<gene>
    <name evidence="9" type="ORF">GCM10010170_049540</name>
</gene>
<keyword evidence="4" id="KW-1005">Bacterial flagellum biogenesis</keyword>
<accession>A0ABN3GNJ2</accession>
<evidence type="ECO:0000256" key="6">
    <source>
        <dbReference type="ARBA" id="ARBA00023225"/>
    </source>
</evidence>
<evidence type="ECO:0000256" key="7">
    <source>
        <dbReference type="SAM" id="MobiDB-lite"/>
    </source>
</evidence>
<dbReference type="Proteomes" id="UP001501444">
    <property type="component" value="Unassembled WGS sequence"/>
</dbReference>
<feature type="compositionally biased region" description="Pro residues" evidence="7">
    <location>
        <begin position="36"/>
        <end position="58"/>
    </location>
</feature>
<reference evidence="9 10" key="1">
    <citation type="journal article" date="2019" name="Int. J. Syst. Evol. Microbiol.">
        <title>The Global Catalogue of Microorganisms (GCM) 10K type strain sequencing project: providing services to taxonomists for standard genome sequencing and annotation.</title>
        <authorList>
            <consortium name="The Broad Institute Genomics Platform"/>
            <consortium name="The Broad Institute Genome Sequencing Center for Infectious Disease"/>
            <person name="Wu L."/>
            <person name="Ma J."/>
        </authorList>
    </citation>
    <scope>NUCLEOTIDE SEQUENCE [LARGE SCALE GENOMIC DNA]</scope>
    <source>
        <strain evidence="9 10">JCM 3272</strain>
    </source>
</reference>
<keyword evidence="10" id="KW-1185">Reference proteome</keyword>
<feature type="domain" description="Flagellar assembly protein FliH/Type III secretion system HrpE" evidence="8">
    <location>
        <begin position="150"/>
        <end position="265"/>
    </location>
</feature>
<comment type="similarity">
    <text evidence="2">Belongs to the FliH family.</text>
</comment>
<keyword evidence="3" id="KW-0813">Transport</keyword>
<evidence type="ECO:0000256" key="1">
    <source>
        <dbReference type="ARBA" id="ARBA00003041"/>
    </source>
</evidence>
<dbReference type="PANTHER" id="PTHR34982">
    <property type="entry name" value="YOP PROTEINS TRANSLOCATION PROTEIN L"/>
    <property type="match status" value="1"/>
</dbReference>
<dbReference type="RefSeq" id="WP_344614876.1">
    <property type="nucleotide sequence ID" value="NZ_BAAARV010000039.1"/>
</dbReference>
<sequence length="278" mass="29659">MSSWAEFEPPAPDEQAEDYPLAFPAPPKKRAAPPRKAFPPPPPPPVTPATRAFPPPEAPATVRFGENVLRDARATAAPSARFDVDLRERETLPPDLVARWRAEAEATGYAAGWAQGVREAREAAVVEAAQAAEEAAQVAQMHRHRVERAVQAIGRAAADLDARVVPAAEDIEEQILSTAFAIAEAVLRRELRTAEEPGREALARALALAPAGTAVTVRLNPADRVTIGQTELVMDGRTVSLVDDPGLLPGDAVALSDATTVDARLGPALDRVREVLEQ</sequence>
<evidence type="ECO:0000313" key="10">
    <source>
        <dbReference type="Proteomes" id="UP001501444"/>
    </source>
</evidence>
<evidence type="ECO:0000313" key="9">
    <source>
        <dbReference type="EMBL" id="GAA2356649.1"/>
    </source>
</evidence>
<proteinExistence type="inferred from homology"/>
<name>A0ABN3GNJ2_9ACTN</name>
<comment type="caution">
    <text evidence="9">The sequence shown here is derived from an EMBL/GenBank/DDBJ whole genome shotgun (WGS) entry which is preliminary data.</text>
</comment>
<evidence type="ECO:0000256" key="4">
    <source>
        <dbReference type="ARBA" id="ARBA00022795"/>
    </source>
</evidence>
<dbReference type="EMBL" id="BAAARV010000039">
    <property type="protein sequence ID" value="GAA2356649.1"/>
    <property type="molecule type" value="Genomic_DNA"/>
</dbReference>
<evidence type="ECO:0000256" key="2">
    <source>
        <dbReference type="ARBA" id="ARBA00006602"/>
    </source>
</evidence>
<keyword evidence="6" id="KW-1006">Bacterial flagellum protein export</keyword>
<keyword evidence="5" id="KW-0653">Protein transport</keyword>
<evidence type="ECO:0000259" key="8">
    <source>
        <dbReference type="Pfam" id="PF02108"/>
    </source>
</evidence>
<protein>
    <recommendedName>
        <fullName evidence="8">Flagellar assembly protein FliH/Type III secretion system HrpE domain-containing protein</fullName>
    </recommendedName>
</protein>
<feature type="region of interest" description="Disordered" evidence="7">
    <location>
        <begin position="1"/>
        <end position="60"/>
    </location>
</feature>
<comment type="function">
    <text evidence="1">Needed for flagellar regrowth and assembly.</text>
</comment>
<evidence type="ECO:0000256" key="5">
    <source>
        <dbReference type="ARBA" id="ARBA00022927"/>
    </source>
</evidence>